<dbReference type="InterPro" id="IPR052972">
    <property type="entry name" value="Sacsin_chaperone_reg"/>
</dbReference>
<reference evidence="1 2" key="1">
    <citation type="submission" date="2012-08" db="EMBL/GenBank/DDBJ databases">
        <title>Oryza genome evolution.</title>
        <authorList>
            <person name="Wing R.A."/>
        </authorList>
    </citation>
    <scope>NUCLEOTIDE SEQUENCE</scope>
</reference>
<proteinExistence type="predicted"/>
<dbReference type="GO" id="GO:0030544">
    <property type="term" value="F:Hsp70 protein binding"/>
    <property type="evidence" value="ECO:0007669"/>
    <property type="project" value="TreeGrafter"/>
</dbReference>
<keyword evidence="2" id="KW-1185">Reference proteome</keyword>
<reference evidence="2" key="2">
    <citation type="submission" date="2013-12" db="EMBL/GenBank/DDBJ databases">
        <authorList>
            <person name="Yu Y."/>
            <person name="Lee S."/>
            <person name="de Baynast K."/>
            <person name="Wissotski M."/>
            <person name="Liu L."/>
            <person name="Talag J."/>
            <person name="Goicoechea J."/>
            <person name="Angelova A."/>
            <person name="Jetty R."/>
            <person name="Kudrna D."/>
            <person name="Golser W."/>
            <person name="Rivera L."/>
            <person name="Zhang J."/>
            <person name="Wing R."/>
        </authorList>
    </citation>
    <scope>NUCLEOTIDE SEQUENCE</scope>
</reference>
<dbReference type="Proteomes" id="UP000032180">
    <property type="component" value="Chromosome 4"/>
</dbReference>
<dbReference type="Gramene" id="LPERR04G24930.1">
    <property type="protein sequence ID" value="LPERR04G24930.1"/>
    <property type="gene ID" value="LPERR04G24930"/>
</dbReference>
<dbReference type="eggNOG" id="ENOG502QQPY">
    <property type="taxonomic scope" value="Eukaryota"/>
</dbReference>
<dbReference type="HOGENOM" id="CLU_1284943_0_0_1"/>
<dbReference type="AlphaFoldDB" id="A0A0D9WB39"/>
<organism evidence="1 2">
    <name type="scientific">Leersia perrieri</name>
    <dbReference type="NCBI Taxonomy" id="77586"/>
    <lineage>
        <taxon>Eukaryota</taxon>
        <taxon>Viridiplantae</taxon>
        <taxon>Streptophyta</taxon>
        <taxon>Embryophyta</taxon>
        <taxon>Tracheophyta</taxon>
        <taxon>Spermatophyta</taxon>
        <taxon>Magnoliopsida</taxon>
        <taxon>Liliopsida</taxon>
        <taxon>Poales</taxon>
        <taxon>Poaceae</taxon>
        <taxon>BOP clade</taxon>
        <taxon>Oryzoideae</taxon>
        <taxon>Oryzeae</taxon>
        <taxon>Oryzinae</taxon>
        <taxon>Leersia</taxon>
    </lineage>
</organism>
<evidence type="ECO:0000313" key="2">
    <source>
        <dbReference type="Proteomes" id="UP000032180"/>
    </source>
</evidence>
<dbReference type="PANTHER" id="PTHR15600">
    <property type="entry name" value="SACSIN"/>
    <property type="match status" value="1"/>
</dbReference>
<protein>
    <submittedName>
        <fullName evidence="1">Uncharacterized protein</fullName>
    </submittedName>
</protein>
<evidence type="ECO:0000313" key="1">
    <source>
        <dbReference type="EnsemblPlants" id="LPERR04G24930.1"/>
    </source>
</evidence>
<name>A0A0D9WB39_9ORYZ</name>
<accession>A0A0D9WB39</accession>
<sequence>MGDPSFPDKLQGLALLPLANGSFTAFNNRGEGERVFFTSQMEFDLLKDSIHLVVDNSIPDGILKKLYGIACSARSNIYLFTCNFLLELLPRILPPEWQHAKQLSWSPGQQGVHEDLLNESFIRTESAKEKSILVSYFAVWEPQKAEFYKDHVLPRISEFLSQPAVVSAILCDVKLLMENDNSVRAALYETPFVLAASGAWVHPSRFVNLKKIENS</sequence>
<dbReference type="EnsemblPlants" id="LPERR04G24930.1">
    <property type="protein sequence ID" value="LPERR04G24930.1"/>
    <property type="gene ID" value="LPERR04G24930"/>
</dbReference>
<reference evidence="1" key="3">
    <citation type="submission" date="2015-04" db="UniProtKB">
        <authorList>
            <consortium name="EnsemblPlants"/>
        </authorList>
    </citation>
    <scope>IDENTIFICATION</scope>
</reference>
<dbReference type="PANTHER" id="PTHR15600:SF42">
    <property type="entry name" value="SACSIN"/>
    <property type="match status" value="1"/>
</dbReference>
<dbReference type="STRING" id="77586.A0A0D9WB39"/>